<feature type="compositionally biased region" description="Low complexity" evidence="1">
    <location>
        <begin position="21"/>
        <end position="42"/>
    </location>
</feature>
<name>A0A367LMM8_9HYPO</name>
<evidence type="ECO:0000256" key="1">
    <source>
        <dbReference type="SAM" id="MobiDB-lite"/>
    </source>
</evidence>
<keyword evidence="3" id="KW-1185">Reference proteome</keyword>
<dbReference type="EMBL" id="LKCN02000002">
    <property type="protein sequence ID" value="RCI15696.1"/>
    <property type="molecule type" value="Genomic_DNA"/>
</dbReference>
<dbReference type="AlphaFoldDB" id="A0A367LMM8"/>
<evidence type="ECO:0000313" key="3">
    <source>
        <dbReference type="Proteomes" id="UP000253664"/>
    </source>
</evidence>
<accession>A0A367LMM8</accession>
<gene>
    <name evidence="2" type="ORF">L249_3487</name>
</gene>
<protein>
    <submittedName>
        <fullName evidence="2">Uncharacterized protein</fullName>
    </submittedName>
</protein>
<dbReference type="OrthoDB" id="5415072at2759"/>
<sequence>MGNLCGKQDPRPDPPGRVLGSTTTTSNRSPSAPATSSSSVPAKARAKAKNQGGKLQRQLSAQKRQSRSTVLKQASQQDRRARDADDATSARNWD</sequence>
<feature type="region of interest" description="Disordered" evidence="1">
    <location>
        <begin position="1"/>
        <end position="94"/>
    </location>
</feature>
<feature type="compositionally biased region" description="Polar residues" evidence="1">
    <location>
        <begin position="57"/>
        <end position="72"/>
    </location>
</feature>
<dbReference type="Proteomes" id="UP000253664">
    <property type="component" value="Unassembled WGS sequence"/>
</dbReference>
<organism evidence="2 3">
    <name type="scientific">Ophiocordyceps polyrhachis-furcata BCC 54312</name>
    <dbReference type="NCBI Taxonomy" id="1330021"/>
    <lineage>
        <taxon>Eukaryota</taxon>
        <taxon>Fungi</taxon>
        <taxon>Dikarya</taxon>
        <taxon>Ascomycota</taxon>
        <taxon>Pezizomycotina</taxon>
        <taxon>Sordariomycetes</taxon>
        <taxon>Hypocreomycetidae</taxon>
        <taxon>Hypocreales</taxon>
        <taxon>Ophiocordycipitaceae</taxon>
        <taxon>Ophiocordyceps</taxon>
    </lineage>
</organism>
<comment type="caution">
    <text evidence="2">The sequence shown here is derived from an EMBL/GenBank/DDBJ whole genome shotgun (WGS) entry which is preliminary data.</text>
</comment>
<proteinExistence type="predicted"/>
<evidence type="ECO:0000313" key="2">
    <source>
        <dbReference type="EMBL" id="RCI15696.1"/>
    </source>
</evidence>
<reference evidence="2 3" key="1">
    <citation type="journal article" date="2015" name="BMC Genomics">
        <title>Insights from the genome of Ophiocordyceps polyrhachis-furcata to pathogenicity and host specificity in insect fungi.</title>
        <authorList>
            <person name="Wichadakul D."/>
            <person name="Kobmoo N."/>
            <person name="Ingsriswang S."/>
            <person name="Tangphatsornruang S."/>
            <person name="Chantasingh D."/>
            <person name="Luangsa-ard J.J."/>
            <person name="Eurwilaichitr L."/>
        </authorList>
    </citation>
    <scope>NUCLEOTIDE SEQUENCE [LARGE SCALE GENOMIC DNA]</scope>
    <source>
        <strain evidence="2 3">BCC 54312</strain>
    </source>
</reference>